<accession>A0A3G9J822</accession>
<dbReference type="SUPFAM" id="SSF111369">
    <property type="entry name" value="HlyD-like secretion proteins"/>
    <property type="match status" value="1"/>
</dbReference>
<dbReference type="EMBL" id="AP019308">
    <property type="protein sequence ID" value="BBH19169.1"/>
    <property type="molecule type" value="Genomic_DNA"/>
</dbReference>
<organism evidence="2 3">
    <name type="scientific">Paenibacillus baekrokdamisoli</name>
    <dbReference type="NCBI Taxonomy" id="1712516"/>
    <lineage>
        <taxon>Bacteria</taxon>
        <taxon>Bacillati</taxon>
        <taxon>Bacillota</taxon>
        <taxon>Bacilli</taxon>
        <taxon>Bacillales</taxon>
        <taxon>Paenibacillaceae</taxon>
        <taxon>Paenibacillus</taxon>
    </lineage>
</organism>
<dbReference type="NCBIfam" id="TIGR01730">
    <property type="entry name" value="RND_mfp"/>
    <property type="match status" value="1"/>
</dbReference>
<dbReference type="RefSeq" id="WP_125653556.1">
    <property type="nucleotide sequence ID" value="NZ_AP019308.1"/>
</dbReference>
<sequence length="377" mass="41164">MELQHTEQLHSRRKRIIRLLIRLFIGLLIMLTLLSNTLKALTLPKVAVIELSSGQLDHKFQGSGVLKWSSEASLTNSTGWKVKRVAVKEGDIVKKGQALVFYDTKAAKQQLLDEQANMDKLKLTIEELQGNFIEASVSGDQKSINSAKRSIEMSKIDLDVEQRKIQGLKDFLVANSQLVAPFDGLIMKVNATEGLVAASGGSDVQISNSSLGFEFEVLAPADVAAVQKIGDKLDVQLNGDTYEGQIAQIQDSNLIDHSGEGDSVTINTPMKRLLITLQGIGLKGGESAQVELTKPTTDDAILLPNKAIHEDSGGKYIFKIEERNGPLGNDFYIRKTSIAIADSNNNESAVAEGVFEHDQVIIESSQPLQDGDKVRMQ</sequence>
<proteinExistence type="inferred from homology"/>
<protein>
    <submittedName>
        <fullName evidence="2">Cation efflux system protein</fullName>
    </submittedName>
</protein>
<name>A0A3G9J822_9BACL</name>
<comment type="similarity">
    <text evidence="1">Belongs to the membrane fusion protein (MFP) (TC 8.A.1) family.</text>
</comment>
<dbReference type="InterPro" id="IPR006143">
    <property type="entry name" value="RND_pump_MFP"/>
</dbReference>
<reference evidence="2 3" key="1">
    <citation type="submission" date="2018-11" db="EMBL/GenBank/DDBJ databases">
        <title>Complete genome sequence of Paenibacillus baekrokdamisoli strain KCTC 33723.</title>
        <authorList>
            <person name="Kang S.W."/>
            <person name="Lee K.C."/>
            <person name="Kim K.K."/>
            <person name="Kim J.S."/>
            <person name="Kim D.S."/>
            <person name="Ko S.H."/>
            <person name="Yang S.H."/>
            <person name="Lee J.S."/>
        </authorList>
    </citation>
    <scope>NUCLEOTIDE SEQUENCE [LARGE SCALE GENOMIC DNA]</scope>
    <source>
        <strain evidence="2 3">KCTC 33723</strain>
    </source>
</reference>
<dbReference type="Gene3D" id="2.40.420.20">
    <property type="match status" value="1"/>
</dbReference>
<dbReference type="OrthoDB" id="2593087at2"/>
<keyword evidence="3" id="KW-1185">Reference proteome</keyword>
<dbReference type="Proteomes" id="UP000275368">
    <property type="component" value="Chromosome"/>
</dbReference>
<gene>
    <name evidence="2" type="ORF">Back11_05140</name>
</gene>
<dbReference type="AlphaFoldDB" id="A0A3G9J822"/>
<dbReference type="Gene3D" id="2.40.50.100">
    <property type="match status" value="1"/>
</dbReference>
<dbReference type="KEGG" id="pbk:Back11_05140"/>
<dbReference type="PANTHER" id="PTHR30469">
    <property type="entry name" value="MULTIDRUG RESISTANCE PROTEIN MDTA"/>
    <property type="match status" value="1"/>
</dbReference>
<dbReference type="GO" id="GO:1990281">
    <property type="term" value="C:efflux pump complex"/>
    <property type="evidence" value="ECO:0007669"/>
    <property type="project" value="TreeGrafter"/>
</dbReference>
<evidence type="ECO:0000313" key="2">
    <source>
        <dbReference type="EMBL" id="BBH19169.1"/>
    </source>
</evidence>
<evidence type="ECO:0000313" key="3">
    <source>
        <dbReference type="Proteomes" id="UP000275368"/>
    </source>
</evidence>
<evidence type="ECO:0000256" key="1">
    <source>
        <dbReference type="ARBA" id="ARBA00009477"/>
    </source>
</evidence>
<dbReference type="PANTHER" id="PTHR30469:SF15">
    <property type="entry name" value="HLYD FAMILY OF SECRETION PROTEINS"/>
    <property type="match status" value="1"/>
</dbReference>
<dbReference type="GO" id="GO:0015562">
    <property type="term" value="F:efflux transmembrane transporter activity"/>
    <property type="evidence" value="ECO:0007669"/>
    <property type="project" value="TreeGrafter"/>
</dbReference>